<organism evidence="6 7">
    <name type="scientific">Babesia duncani</name>
    <dbReference type="NCBI Taxonomy" id="323732"/>
    <lineage>
        <taxon>Eukaryota</taxon>
        <taxon>Sar</taxon>
        <taxon>Alveolata</taxon>
        <taxon>Apicomplexa</taxon>
        <taxon>Aconoidasida</taxon>
        <taxon>Piroplasmida</taxon>
        <taxon>Babesiidae</taxon>
        <taxon>Babesia</taxon>
    </lineage>
</organism>
<name>A0AAD9PN35_9APIC</name>
<protein>
    <submittedName>
        <fullName evidence="6">P-loop containing nucleoside triphosphate hydrolase</fullName>
    </submittedName>
</protein>
<evidence type="ECO:0000256" key="2">
    <source>
        <dbReference type="ARBA" id="ARBA00022801"/>
    </source>
</evidence>
<dbReference type="GO" id="GO:0004386">
    <property type="term" value="F:helicase activity"/>
    <property type="evidence" value="ECO:0007669"/>
    <property type="project" value="UniProtKB-KW"/>
</dbReference>
<proteinExistence type="predicted"/>
<dbReference type="InterPro" id="IPR055206">
    <property type="entry name" value="DEXQc_SUV3"/>
</dbReference>
<dbReference type="GeneID" id="94335031"/>
<reference evidence="6" key="1">
    <citation type="journal article" date="2023" name="Nat. Microbiol.">
        <title>Babesia duncani multi-omics identifies virulence factors and drug targets.</title>
        <authorList>
            <person name="Singh P."/>
            <person name="Lonardi S."/>
            <person name="Liang Q."/>
            <person name="Vydyam P."/>
            <person name="Khabirova E."/>
            <person name="Fang T."/>
            <person name="Gihaz S."/>
            <person name="Thekkiniath J."/>
            <person name="Munshi M."/>
            <person name="Abel S."/>
            <person name="Ciampossin L."/>
            <person name="Batugedara G."/>
            <person name="Gupta M."/>
            <person name="Lu X.M."/>
            <person name="Lenz T."/>
            <person name="Chakravarty S."/>
            <person name="Cornillot E."/>
            <person name="Hu Y."/>
            <person name="Ma W."/>
            <person name="Gonzalez L.M."/>
            <person name="Sanchez S."/>
            <person name="Estrada K."/>
            <person name="Sanchez-Flores A."/>
            <person name="Montero E."/>
            <person name="Harb O.S."/>
            <person name="Le Roch K.G."/>
            <person name="Mamoun C.B."/>
        </authorList>
    </citation>
    <scope>NUCLEOTIDE SEQUENCE</scope>
    <source>
        <strain evidence="6">WA1</strain>
    </source>
</reference>
<keyword evidence="4" id="KW-0067">ATP-binding</keyword>
<evidence type="ECO:0000313" key="7">
    <source>
        <dbReference type="Proteomes" id="UP001214638"/>
    </source>
</evidence>
<dbReference type="EMBL" id="JALLKP010000001">
    <property type="protein sequence ID" value="KAK2197730.1"/>
    <property type="molecule type" value="Genomic_DNA"/>
</dbReference>
<keyword evidence="1" id="KW-0547">Nucleotide-binding</keyword>
<dbReference type="Gene3D" id="3.40.50.300">
    <property type="entry name" value="P-loop containing nucleotide triphosphate hydrolases"/>
    <property type="match status" value="1"/>
</dbReference>
<dbReference type="Proteomes" id="UP001214638">
    <property type="component" value="Unassembled WGS sequence"/>
</dbReference>
<dbReference type="GO" id="GO:0000965">
    <property type="term" value="P:mitochondrial RNA 3'-end processing"/>
    <property type="evidence" value="ECO:0007669"/>
    <property type="project" value="TreeGrafter"/>
</dbReference>
<evidence type="ECO:0000313" key="6">
    <source>
        <dbReference type="EMBL" id="KAK2197730.1"/>
    </source>
</evidence>
<dbReference type="InterPro" id="IPR027417">
    <property type="entry name" value="P-loop_NTPase"/>
</dbReference>
<keyword evidence="7" id="KW-1185">Reference proteome</keyword>
<dbReference type="PANTHER" id="PTHR12131:SF1">
    <property type="entry name" value="ATP-DEPENDENT RNA HELICASE SUPV3L1, MITOCHONDRIAL-RELATED"/>
    <property type="match status" value="1"/>
</dbReference>
<evidence type="ECO:0000259" key="5">
    <source>
        <dbReference type="Pfam" id="PF22527"/>
    </source>
</evidence>
<evidence type="ECO:0000256" key="4">
    <source>
        <dbReference type="ARBA" id="ARBA00022840"/>
    </source>
</evidence>
<dbReference type="SUPFAM" id="SSF52540">
    <property type="entry name" value="P-loop containing nucleoside triphosphate hydrolases"/>
    <property type="match status" value="1"/>
</dbReference>
<gene>
    <name evidence="6" type="ORF">BdWA1_000733</name>
</gene>
<dbReference type="GO" id="GO:0045025">
    <property type="term" value="C:mitochondrial degradosome"/>
    <property type="evidence" value="ECO:0007669"/>
    <property type="project" value="TreeGrafter"/>
</dbReference>
<dbReference type="KEGG" id="bdw:94335031"/>
<dbReference type="PANTHER" id="PTHR12131">
    <property type="entry name" value="ATP-DEPENDENT RNA AND DNA HELICASE"/>
    <property type="match status" value="1"/>
</dbReference>
<evidence type="ECO:0000256" key="3">
    <source>
        <dbReference type="ARBA" id="ARBA00022806"/>
    </source>
</evidence>
<dbReference type="AlphaFoldDB" id="A0AAD9PN35"/>
<sequence length="302" mass="34045">MLATAISPSFYHPRAKYISSLYNAAKASFPLTENENSLISNALIELSHNPIWKNKLCSSGIPPYFVSNPDFRSRFIEYLNSSNDIKLYIRQNIFALKHLSETNTALHVYNAQQVSEISDKLLGYVTEYVREEIPQLLVACHGIRHLADLRNPQDEFTHARKIRRRVIAHIGPPNSGKTFKAFQRLKDSSTGIYCSPLRMLAWEMHEKLCSSNIKSGLLTGQENTLCDEDTHISCTVEMALTDRDFDCVVLDEMQMVGDPCRGFAWSRAYFGFKAPEIHICGSHACVPVAMVMANVCGDVVCF</sequence>
<dbReference type="GO" id="GO:0016787">
    <property type="term" value="F:hydrolase activity"/>
    <property type="evidence" value="ECO:0007669"/>
    <property type="project" value="UniProtKB-KW"/>
</dbReference>
<dbReference type="RefSeq" id="XP_067804572.1">
    <property type="nucleotide sequence ID" value="XM_067945781.1"/>
</dbReference>
<keyword evidence="2 6" id="KW-0378">Hydrolase</keyword>
<evidence type="ECO:0000256" key="1">
    <source>
        <dbReference type="ARBA" id="ARBA00022741"/>
    </source>
</evidence>
<dbReference type="InterPro" id="IPR050699">
    <property type="entry name" value="RNA-DNA_Helicase"/>
</dbReference>
<dbReference type="Pfam" id="PF22527">
    <property type="entry name" value="DEXQc_Suv3"/>
    <property type="match status" value="1"/>
</dbReference>
<feature type="domain" description="ATP-dependent RNA helicase SUV3 DEXQ-box helicase" evidence="5">
    <location>
        <begin position="152"/>
        <end position="300"/>
    </location>
</feature>
<accession>A0AAD9PN35</accession>
<keyword evidence="3" id="KW-0347">Helicase</keyword>
<dbReference type="GO" id="GO:0005524">
    <property type="term" value="F:ATP binding"/>
    <property type="evidence" value="ECO:0007669"/>
    <property type="project" value="UniProtKB-KW"/>
</dbReference>
<comment type="caution">
    <text evidence="6">The sequence shown here is derived from an EMBL/GenBank/DDBJ whole genome shotgun (WGS) entry which is preliminary data.</text>
</comment>